<comment type="caution">
    <text evidence="2">The sequence shown here is derived from an EMBL/GenBank/DDBJ whole genome shotgun (WGS) entry which is preliminary data.</text>
</comment>
<dbReference type="RefSeq" id="WP_301206875.1">
    <property type="nucleotide sequence ID" value="NZ_JAUIQT010000001.1"/>
</dbReference>
<keyword evidence="2" id="KW-0808">Transferase</keyword>
<evidence type="ECO:0000313" key="2">
    <source>
        <dbReference type="EMBL" id="MDN4832801.1"/>
    </source>
</evidence>
<dbReference type="Gene3D" id="3.40.50.2000">
    <property type="entry name" value="Glycogen Phosphorylase B"/>
    <property type="match status" value="2"/>
</dbReference>
<dbReference type="PANTHER" id="PTHR12526:SF630">
    <property type="entry name" value="GLYCOSYLTRANSFERASE"/>
    <property type="match status" value="1"/>
</dbReference>
<proteinExistence type="predicted"/>
<dbReference type="Pfam" id="PF00534">
    <property type="entry name" value="Glycos_transf_1"/>
    <property type="match status" value="1"/>
</dbReference>
<feature type="domain" description="Glycosyl transferase family 1" evidence="1">
    <location>
        <begin position="188"/>
        <end position="329"/>
    </location>
</feature>
<sequence>MSSKIKIAVFLVGLSGGAGQVVLNYFQNMSDNYDIDIITTHVESEELLRNYTKDKKFHVYKIPTKKESLIKNISMMNKILKSKNYSVAYAHMTLTNCFPLFVAWLRGIKIRISHSHLAPRKKKNIFEKMLAFLTKLFATEYIACGNDAGKYLYGSSDFIILKNAINLEKYKYSENVKMKQKKLLKLDDETKKIIGHVGRFDTQKNHDFIINLFKKYKEKYPNTHLCLMGEGVLEEEIKEKVRNLGLDNDVTFMGRVDDVYNKLQMLDAFILPSLFEGLSISAIEAQAVGINCVFSSTVSKETKVTENVDFISLDEDYKIWINKLHSAVEKDNLKDEGVNALRKNGYDIHIESKKFEKYLLNLIGE</sequence>
<accession>A0AAW7N6I0</accession>
<keyword evidence="2" id="KW-0328">Glycosyltransferase</keyword>
<evidence type="ECO:0000259" key="1">
    <source>
        <dbReference type="Pfam" id="PF00534"/>
    </source>
</evidence>
<gene>
    <name evidence="2" type="ORF">QYC35_00895</name>
</gene>
<organism evidence="2 3">
    <name type="scientific">Ligilactobacillus salivarius</name>
    <dbReference type="NCBI Taxonomy" id="1624"/>
    <lineage>
        <taxon>Bacteria</taxon>
        <taxon>Bacillati</taxon>
        <taxon>Bacillota</taxon>
        <taxon>Bacilli</taxon>
        <taxon>Lactobacillales</taxon>
        <taxon>Lactobacillaceae</taxon>
        <taxon>Ligilactobacillus</taxon>
    </lineage>
</organism>
<dbReference type="InterPro" id="IPR001296">
    <property type="entry name" value="Glyco_trans_1"/>
</dbReference>
<dbReference type="Proteomes" id="UP001174888">
    <property type="component" value="Unassembled WGS sequence"/>
</dbReference>
<dbReference type="EMBL" id="JAUIQT010000001">
    <property type="protein sequence ID" value="MDN4832801.1"/>
    <property type="molecule type" value="Genomic_DNA"/>
</dbReference>
<protein>
    <submittedName>
        <fullName evidence="2">Glycosyltransferase</fullName>
        <ecNumber evidence="2">2.4.-.-</ecNumber>
    </submittedName>
</protein>
<reference evidence="2" key="1">
    <citation type="submission" date="2023-07" db="EMBL/GenBank/DDBJ databases">
        <title>Complete genome sequence of Ligilactobacillus salivarius SRCM217594 isolated from Gallus gallus domesticus feces.</title>
        <authorList>
            <person name="Yang H.-G."/>
            <person name="Ryu M.-S."/>
            <person name="Ha G.-S."/>
            <person name="Yang H.-J."/>
            <person name="Jeong D.-Y."/>
        </authorList>
    </citation>
    <scope>NUCLEOTIDE SEQUENCE</scope>
    <source>
        <strain evidence="2">SRCM217594</strain>
    </source>
</reference>
<evidence type="ECO:0000313" key="3">
    <source>
        <dbReference type="Proteomes" id="UP001174888"/>
    </source>
</evidence>
<name>A0AAW7N6I0_9LACO</name>
<dbReference type="GO" id="GO:0016757">
    <property type="term" value="F:glycosyltransferase activity"/>
    <property type="evidence" value="ECO:0007669"/>
    <property type="project" value="UniProtKB-KW"/>
</dbReference>
<dbReference type="AlphaFoldDB" id="A0AAW7N6I0"/>
<dbReference type="PANTHER" id="PTHR12526">
    <property type="entry name" value="GLYCOSYLTRANSFERASE"/>
    <property type="match status" value="1"/>
</dbReference>
<dbReference type="SUPFAM" id="SSF53756">
    <property type="entry name" value="UDP-Glycosyltransferase/glycogen phosphorylase"/>
    <property type="match status" value="1"/>
</dbReference>
<dbReference type="EC" id="2.4.-.-" evidence="2"/>